<comment type="similarity">
    <text evidence="1">Belongs to the ABC transporter superfamily.</text>
</comment>
<dbReference type="Gene3D" id="3.40.50.300">
    <property type="entry name" value="P-loop containing nucleotide triphosphate hydrolases"/>
    <property type="match status" value="1"/>
</dbReference>
<dbReference type="PANTHER" id="PTHR43335">
    <property type="entry name" value="ABC TRANSPORTER, ATP-BINDING PROTEIN"/>
    <property type="match status" value="1"/>
</dbReference>
<keyword evidence="2" id="KW-0813">Transport</keyword>
<protein>
    <submittedName>
        <fullName evidence="6">ABC transporter ATP-binding protein</fullName>
    </submittedName>
</protein>
<gene>
    <name evidence="6" type="ORF">WMW72_04840</name>
</gene>
<dbReference type="Proteomes" id="UP001469365">
    <property type="component" value="Unassembled WGS sequence"/>
</dbReference>
<organism evidence="6 7">
    <name type="scientific">Paenibacillus filicis</name>
    <dbReference type="NCBI Taxonomy" id="669464"/>
    <lineage>
        <taxon>Bacteria</taxon>
        <taxon>Bacillati</taxon>
        <taxon>Bacillota</taxon>
        <taxon>Bacilli</taxon>
        <taxon>Bacillales</taxon>
        <taxon>Paenibacillaceae</taxon>
        <taxon>Paenibacillus</taxon>
    </lineage>
</organism>
<dbReference type="GO" id="GO:0005524">
    <property type="term" value="F:ATP binding"/>
    <property type="evidence" value="ECO:0007669"/>
    <property type="project" value="UniProtKB-KW"/>
</dbReference>
<keyword evidence="7" id="KW-1185">Reference proteome</keyword>
<accession>A0ABU9DED8</accession>
<dbReference type="SMART" id="SM00382">
    <property type="entry name" value="AAA"/>
    <property type="match status" value="1"/>
</dbReference>
<dbReference type="PROSITE" id="PS00211">
    <property type="entry name" value="ABC_TRANSPORTER_1"/>
    <property type="match status" value="1"/>
</dbReference>
<dbReference type="InterPro" id="IPR003593">
    <property type="entry name" value="AAA+_ATPase"/>
</dbReference>
<evidence type="ECO:0000313" key="6">
    <source>
        <dbReference type="EMBL" id="MEK8127235.1"/>
    </source>
</evidence>
<dbReference type="SUPFAM" id="SSF52540">
    <property type="entry name" value="P-loop containing nucleoside triphosphate hydrolases"/>
    <property type="match status" value="1"/>
</dbReference>
<dbReference type="EMBL" id="JBBPCC010000002">
    <property type="protein sequence ID" value="MEK8127235.1"/>
    <property type="molecule type" value="Genomic_DNA"/>
</dbReference>
<dbReference type="PROSITE" id="PS50893">
    <property type="entry name" value="ABC_TRANSPORTER_2"/>
    <property type="match status" value="1"/>
</dbReference>
<dbReference type="PANTHER" id="PTHR43335:SF4">
    <property type="entry name" value="ABC TRANSPORTER, ATP-BINDING PROTEIN"/>
    <property type="match status" value="1"/>
</dbReference>
<keyword evidence="3" id="KW-0547">Nucleotide-binding</keyword>
<proteinExistence type="inferred from homology"/>
<evidence type="ECO:0000256" key="2">
    <source>
        <dbReference type="ARBA" id="ARBA00022448"/>
    </source>
</evidence>
<reference evidence="6 7" key="1">
    <citation type="submission" date="2024-04" db="EMBL/GenBank/DDBJ databases">
        <title>draft genome sequnece of Paenibacillus filicis.</title>
        <authorList>
            <person name="Kim D.-U."/>
        </authorList>
    </citation>
    <scope>NUCLEOTIDE SEQUENCE [LARGE SCALE GENOMIC DNA]</scope>
    <source>
        <strain evidence="6 7">KACC14197</strain>
    </source>
</reference>
<evidence type="ECO:0000256" key="1">
    <source>
        <dbReference type="ARBA" id="ARBA00005417"/>
    </source>
</evidence>
<evidence type="ECO:0000259" key="5">
    <source>
        <dbReference type="PROSITE" id="PS50893"/>
    </source>
</evidence>
<sequence>MSEYAVEVSHVSKRIGTKSIIQDLSFTVSPGEIYGFLGPNGAGKTTTIRMMVGLISMSSGDIRIGGRSIRSDRKGALSQVGAIVENPELYRYMTGRQNLLQFARMSMQAPDKSEIERIIQLVDLQESIDRRVRNYSLGMRQRLGIAQALLHRPSVLILDEPTNGLDPAGIRQLRDYLRELARQEGMAIIISSHLLAEIELICDRVIIIQQGRVVAEQPLKQEDADGQVTVDLEVEDAAELEKAASLLRGRGHMCHTDRATITLDTNRNEIPRIVEYLVHHQVGLLQVFMRKNRLEELYLKLTGEAQS</sequence>
<dbReference type="InterPro" id="IPR017871">
    <property type="entry name" value="ABC_transporter-like_CS"/>
</dbReference>
<dbReference type="InterPro" id="IPR003439">
    <property type="entry name" value="ABC_transporter-like_ATP-bd"/>
</dbReference>
<comment type="caution">
    <text evidence="6">The sequence shown here is derived from an EMBL/GenBank/DDBJ whole genome shotgun (WGS) entry which is preliminary data.</text>
</comment>
<dbReference type="RefSeq" id="WP_341414289.1">
    <property type="nucleotide sequence ID" value="NZ_JBBPCC010000002.1"/>
</dbReference>
<evidence type="ECO:0000256" key="4">
    <source>
        <dbReference type="ARBA" id="ARBA00022840"/>
    </source>
</evidence>
<evidence type="ECO:0000313" key="7">
    <source>
        <dbReference type="Proteomes" id="UP001469365"/>
    </source>
</evidence>
<feature type="domain" description="ABC transporter" evidence="5">
    <location>
        <begin position="6"/>
        <end position="235"/>
    </location>
</feature>
<dbReference type="Pfam" id="PF00005">
    <property type="entry name" value="ABC_tran"/>
    <property type="match status" value="1"/>
</dbReference>
<evidence type="ECO:0000256" key="3">
    <source>
        <dbReference type="ARBA" id="ARBA00022741"/>
    </source>
</evidence>
<dbReference type="InterPro" id="IPR027417">
    <property type="entry name" value="P-loop_NTPase"/>
</dbReference>
<keyword evidence="4 6" id="KW-0067">ATP-binding</keyword>
<name>A0ABU9DED8_9BACL</name>